<accession>A0A2G5UHH4</accession>
<keyword evidence="1" id="KW-1133">Transmembrane helix</keyword>
<evidence type="ECO:0000256" key="1">
    <source>
        <dbReference type="SAM" id="Phobius"/>
    </source>
</evidence>
<keyword evidence="1" id="KW-0472">Membrane</keyword>
<dbReference type="EMBL" id="PDUG01000003">
    <property type="protein sequence ID" value="PIC39022.1"/>
    <property type="molecule type" value="Genomic_DNA"/>
</dbReference>
<evidence type="ECO:0000313" key="2">
    <source>
        <dbReference type="EMBL" id="PIC39022.1"/>
    </source>
</evidence>
<sequence length="99" mass="11633">MEDLLFSEFLEKSANMLSRLFLLLSFVILCHSIVSEISHRFLHRDPDYEGRVYYEPLYTSKDFRLGGSAQLSPLYEMTNSHLLNLADLLRKRTETQTPY</sequence>
<keyword evidence="3" id="KW-1185">Reference proteome</keyword>
<keyword evidence="1" id="KW-0812">Transmembrane</keyword>
<dbReference type="Proteomes" id="UP000230233">
    <property type="component" value="Chromosome III"/>
</dbReference>
<organism evidence="2 3">
    <name type="scientific">Caenorhabditis nigoni</name>
    <dbReference type="NCBI Taxonomy" id="1611254"/>
    <lineage>
        <taxon>Eukaryota</taxon>
        <taxon>Metazoa</taxon>
        <taxon>Ecdysozoa</taxon>
        <taxon>Nematoda</taxon>
        <taxon>Chromadorea</taxon>
        <taxon>Rhabditida</taxon>
        <taxon>Rhabditina</taxon>
        <taxon>Rhabditomorpha</taxon>
        <taxon>Rhabditoidea</taxon>
        <taxon>Rhabditidae</taxon>
        <taxon>Peloderinae</taxon>
        <taxon>Caenorhabditis</taxon>
    </lineage>
</organism>
<evidence type="ECO:0000313" key="3">
    <source>
        <dbReference type="Proteomes" id="UP000230233"/>
    </source>
</evidence>
<protein>
    <submittedName>
        <fullName evidence="2">Uncharacterized protein</fullName>
    </submittedName>
</protein>
<reference evidence="3" key="1">
    <citation type="submission" date="2017-10" db="EMBL/GenBank/DDBJ databases">
        <title>Rapid genome shrinkage in a self-fertile nematode reveals novel sperm competition proteins.</title>
        <authorList>
            <person name="Yin D."/>
            <person name="Schwarz E.M."/>
            <person name="Thomas C.G."/>
            <person name="Felde R.L."/>
            <person name="Korf I.F."/>
            <person name="Cutter A.D."/>
            <person name="Schartner C.M."/>
            <person name="Ralston E.J."/>
            <person name="Meyer B.J."/>
            <person name="Haag E.S."/>
        </authorList>
    </citation>
    <scope>NUCLEOTIDE SEQUENCE [LARGE SCALE GENOMIC DNA]</scope>
    <source>
        <strain evidence="3">JU1422</strain>
    </source>
</reference>
<dbReference type="OrthoDB" id="5775649at2759"/>
<gene>
    <name evidence="2" type="primary">Cni-T26G10.5</name>
    <name evidence="2" type="synonym">Cnig_chr_III.g10845</name>
    <name evidence="2" type="ORF">B9Z55_010845</name>
</gene>
<dbReference type="AlphaFoldDB" id="A0A2G5UHH4"/>
<feature type="transmembrane region" description="Helical" evidence="1">
    <location>
        <begin position="16"/>
        <end position="34"/>
    </location>
</feature>
<name>A0A2G5UHH4_9PELO</name>
<comment type="caution">
    <text evidence="2">The sequence shown here is derived from an EMBL/GenBank/DDBJ whole genome shotgun (WGS) entry which is preliminary data.</text>
</comment>
<proteinExistence type="predicted"/>